<proteinExistence type="predicted"/>
<dbReference type="RefSeq" id="WP_301662697.1">
    <property type="nucleotide sequence ID" value="NZ_VCYH01000001.1"/>
</dbReference>
<dbReference type="EMBL" id="VCYH01000001">
    <property type="protein sequence ID" value="MDN7023651.1"/>
    <property type="molecule type" value="Genomic_DNA"/>
</dbReference>
<evidence type="ECO:0000313" key="1">
    <source>
        <dbReference type="EMBL" id="MDN7023651.1"/>
    </source>
</evidence>
<comment type="caution">
    <text evidence="1">The sequence shown here is derived from an EMBL/GenBank/DDBJ whole genome shotgun (WGS) entry which is preliminary data.</text>
</comment>
<accession>A0ABT8M6T9</accession>
<sequence length="184" mass="19791">MAPIGRWRGHSPSLLLTVALLLILPAVPHIVSGSTPPLNPELTLSVANDTLLPGESLEVSVLWSRTQSPYLPPEAIQVSLYSAPEKTIIGTYRILPDTDVQSDDPVRHFSGAIPSAELPGGELILTALDPISGTERHVAVYAERRGTESSDLRNGAVVRKGTGGIETMRNLGREIARLFWQVSA</sequence>
<organism evidence="1 2">
    <name type="scientific">Methanoculleus frigidifontis</name>
    <dbReference type="NCBI Taxonomy" id="2584085"/>
    <lineage>
        <taxon>Archaea</taxon>
        <taxon>Methanobacteriati</taxon>
        <taxon>Methanobacteriota</taxon>
        <taxon>Stenosarchaea group</taxon>
        <taxon>Methanomicrobia</taxon>
        <taxon>Methanomicrobiales</taxon>
        <taxon>Methanomicrobiaceae</taxon>
        <taxon>Methanoculleus</taxon>
    </lineage>
</organism>
<gene>
    <name evidence="1" type="ORF">FGU65_01840</name>
</gene>
<keyword evidence="2" id="KW-1185">Reference proteome</keyword>
<reference evidence="1" key="1">
    <citation type="submission" date="2019-05" db="EMBL/GenBank/DDBJ databases">
        <title>Methanoculleus sp. FWC-SCC1, a methanogenic archaeon isolated from deep marine cold seep.</title>
        <authorList>
            <person name="Chen Y.-W."/>
            <person name="Chen S.-C."/>
            <person name="Teng N.-H."/>
            <person name="Lai M.-C."/>
        </authorList>
    </citation>
    <scope>NUCLEOTIDE SEQUENCE</scope>
    <source>
        <strain evidence="1">FWC-SCC1</strain>
    </source>
</reference>
<evidence type="ECO:0000313" key="2">
    <source>
        <dbReference type="Proteomes" id="UP001168338"/>
    </source>
</evidence>
<protein>
    <submittedName>
        <fullName evidence="1">Uncharacterized protein</fullName>
    </submittedName>
</protein>
<name>A0ABT8M6T9_9EURY</name>
<dbReference type="Proteomes" id="UP001168338">
    <property type="component" value="Unassembled WGS sequence"/>
</dbReference>